<dbReference type="GO" id="GO:0048024">
    <property type="term" value="P:regulation of mRNA splicing, via spliceosome"/>
    <property type="evidence" value="ECO:0007669"/>
    <property type="project" value="TreeGrafter"/>
</dbReference>
<proteinExistence type="predicted"/>
<sequence length="483" mass="55159">MGDAGFFRGTSADQDGRFGDKKKKLLKQLKHKFPPELDTDVDLKKIKLDVLKPWISERVTELLGIEDDVVISYIFNILEEDTKPSGKEMQINLTGFMESKTKIFMKELWTHLISAQNSPHGIPQEFLERKAQEMRMKNEESGRIAMNMQSRFPNQPNYQNGIRPNFNNNNSNQSANPNLAPIGQNIRAPFMPPTGPPPGPPPTIGEMMRPAGPSAGLGLQNPLLNALKSQKPNLALSLAANPPPTQPVLEHTQKPRGSFHVPMSANQNDSKLSSTNQNSRGRDHRENDSRSRSRSRSRTERDRSRHRDRYRTDEHRRSRHKHSSRRRSRSRSRSGSPVERERKHSRRERKSRSRSRSRDRDRSGRDRERRSKRKHKSSKSGRRKHKSSSRRHRSRDRSRSASRDGSLSPVRETSDGERRDVFQDSPRSDRDAEVPVPDADNLWDRKEDAQVTGERIAQVDMSPANSVHSGGNAQDDVEAMLGI</sequence>
<evidence type="ECO:0000256" key="1">
    <source>
        <dbReference type="ARBA" id="ARBA00022664"/>
    </source>
</evidence>
<dbReference type="eggNOG" id="KOG2146">
    <property type="taxonomic scope" value="Eukaryota"/>
</dbReference>
<evidence type="ECO:0000259" key="3">
    <source>
        <dbReference type="PROSITE" id="PS51025"/>
    </source>
</evidence>
<dbReference type="AlphaFoldDB" id="A0A0L0FUN6"/>
<dbReference type="Pfam" id="PF01480">
    <property type="entry name" value="PWI"/>
    <property type="match status" value="1"/>
</dbReference>
<feature type="compositionally biased region" description="Pro residues" evidence="2">
    <location>
        <begin position="191"/>
        <end position="203"/>
    </location>
</feature>
<dbReference type="GO" id="GO:0003723">
    <property type="term" value="F:RNA binding"/>
    <property type="evidence" value="ECO:0007669"/>
    <property type="project" value="TreeGrafter"/>
</dbReference>
<keyword evidence="5" id="KW-1185">Reference proteome</keyword>
<dbReference type="SUPFAM" id="SSF101233">
    <property type="entry name" value="PWI domain"/>
    <property type="match status" value="1"/>
</dbReference>
<feature type="compositionally biased region" description="Basic and acidic residues" evidence="2">
    <location>
        <begin position="280"/>
        <end position="316"/>
    </location>
</feature>
<keyword evidence="1" id="KW-0507">mRNA processing</keyword>
<feature type="compositionally biased region" description="Polar residues" evidence="2">
    <location>
        <begin position="264"/>
        <end position="279"/>
    </location>
</feature>
<dbReference type="Proteomes" id="UP000054560">
    <property type="component" value="Unassembled WGS sequence"/>
</dbReference>
<dbReference type="InterPro" id="IPR002483">
    <property type="entry name" value="PWI_dom"/>
</dbReference>
<accession>A0A0L0FUN6</accession>
<gene>
    <name evidence="4" type="ORF">SARC_07979</name>
</gene>
<feature type="compositionally biased region" description="Basic and acidic residues" evidence="2">
    <location>
        <begin position="356"/>
        <end position="369"/>
    </location>
</feature>
<dbReference type="InterPro" id="IPR036483">
    <property type="entry name" value="PWI_dom_sf"/>
</dbReference>
<dbReference type="GO" id="GO:0006397">
    <property type="term" value="P:mRNA processing"/>
    <property type="evidence" value="ECO:0007669"/>
    <property type="project" value="UniProtKB-KW"/>
</dbReference>
<feature type="region of interest" description="Disordered" evidence="2">
    <location>
        <begin position="236"/>
        <end position="483"/>
    </location>
</feature>
<dbReference type="PANTHER" id="PTHR23148">
    <property type="entry name" value="SERINE/ARGININE REGULATED NUCLEAR MATRIX PROTEIN"/>
    <property type="match status" value="1"/>
</dbReference>
<dbReference type="PANTHER" id="PTHR23148:SF0">
    <property type="entry name" value="SERINE_ARGININE REPETITIVE MATRIX PROTEIN 1"/>
    <property type="match status" value="1"/>
</dbReference>
<evidence type="ECO:0000313" key="4">
    <source>
        <dbReference type="EMBL" id="KNC79628.1"/>
    </source>
</evidence>
<dbReference type="STRING" id="667725.A0A0L0FUN6"/>
<feature type="compositionally biased region" description="Basic residues" evidence="2">
    <location>
        <begin position="370"/>
        <end position="396"/>
    </location>
</feature>
<dbReference type="InterPro" id="IPR052225">
    <property type="entry name" value="Ser/Arg_repetitive_matrix"/>
</dbReference>
<feature type="region of interest" description="Disordered" evidence="2">
    <location>
        <begin position="191"/>
        <end position="220"/>
    </location>
</feature>
<dbReference type="SMART" id="SM00311">
    <property type="entry name" value="PWI"/>
    <property type="match status" value="1"/>
</dbReference>
<feature type="compositionally biased region" description="Polar residues" evidence="2">
    <location>
        <begin position="463"/>
        <end position="472"/>
    </location>
</feature>
<feature type="compositionally biased region" description="Basic residues" evidence="2">
    <location>
        <begin position="343"/>
        <end position="355"/>
    </location>
</feature>
<dbReference type="OrthoDB" id="163257at2759"/>
<dbReference type="GeneID" id="25908483"/>
<protein>
    <recommendedName>
        <fullName evidence="3">PWI domain-containing protein</fullName>
    </recommendedName>
</protein>
<name>A0A0L0FUN6_9EUKA</name>
<dbReference type="GO" id="GO:0005681">
    <property type="term" value="C:spliceosomal complex"/>
    <property type="evidence" value="ECO:0007669"/>
    <property type="project" value="TreeGrafter"/>
</dbReference>
<organism evidence="4 5">
    <name type="scientific">Sphaeroforma arctica JP610</name>
    <dbReference type="NCBI Taxonomy" id="667725"/>
    <lineage>
        <taxon>Eukaryota</taxon>
        <taxon>Ichthyosporea</taxon>
        <taxon>Ichthyophonida</taxon>
        <taxon>Sphaeroforma</taxon>
    </lineage>
</organism>
<dbReference type="EMBL" id="KQ242270">
    <property type="protein sequence ID" value="KNC79628.1"/>
    <property type="molecule type" value="Genomic_DNA"/>
</dbReference>
<reference evidence="4 5" key="1">
    <citation type="submission" date="2011-02" db="EMBL/GenBank/DDBJ databases">
        <title>The Genome Sequence of Sphaeroforma arctica JP610.</title>
        <authorList>
            <consortium name="The Broad Institute Genome Sequencing Platform"/>
            <person name="Russ C."/>
            <person name="Cuomo C."/>
            <person name="Young S.K."/>
            <person name="Zeng Q."/>
            <person name="Gargeya S."/>
            <person name="Alvarado L."/>
            <person name="Berlin A."/>
            <person name="Chapman S.B."/>
            <person name="Chen Z."/>
            <person name="Freedman E."/>
            <person name="Gellesch M."/>
            <person name="Goldberg J."/>
            <person name="Griggs A."/>
            <person name="Gujja S."/>
            <person name="Heilman E."/>
            <person name="Heiman D."/>
            <person name="Howarth C."/>
            <person name="Mehta T."/>
            <person name="Neiman D."/>
            <person name="Pearson M."/>
            <person name="Roberts A."/>
            <person name="Saif S."/>
            <person name="Shea T."/>
            <person name="Shenoy N."/>
            <person name="Sisk P."/>
            <person name="Stolte C."/>
            <person name="Sykes S."/>
            <person name="White J."/>
            <person name="Yandava C."/>
            <person name="Burger G."/>
            <person name="Gray M.W."/>
            <person name="Holland P.W.H."/>
            <person name="King N."/>
            <person name="Lang F.B.F."/>
            <person name="Roger A.J."/>
            <person name="Ruiz-Trillo I."/>
            <person name="Haas B."/>
            <person name="Nusbaum C."/>
            <person name="Birren B."/>
        </authorList>
    </citation>
    <scope>NUCLEOTIDE SEQUENCE [LARGE SCALE GENOMIC DNA]</scope>
    <source>
        <strain evidence="4 5">JP610</strain>
    </source>
</reference>
<dbReference type="Gene3D" id="1.20.1390.10">
    <property type="entry name" value="PWI domain"/>
    <property type="match status" value="1"/>
</dbReference>
<dbReference type="RefSeq" id="XP_014153530.1">
    <property type="nucleotide sequence ID" value="XM_014298055.1"/>
</dbReference>
<feature type="compositionally biased region" description="Basic residues" evidence="2">
    <location>
        <begin position="317"/>
        <end position="332"/>
    </location>
</feature>
<evidence type="ECO:0000313" key="5">
    <source>
        <dbReference type="Proteomes" id="UP000054560"/>
    </source>
</evidence>
<dbReference type="PROSITE" id="PS51025">
    <property type="entry name" value="PWI"/>
    <property type="match status" value="1"/>
</dbReference>
<feature type="domain" description="PWI" evidence="3">
    <location>
        <begin position="30"/>
        <end position="129"/>
    </location>
</feature>
<feature type="compositionally biased region" description="Basic and acidic residues" evidence="2">
    <location>
        <begin position="412"/>
        <end position="433"/>
    </location>
</feature>
<evidence type="ECO:0000256" key="2">
    <source>
        <dbReference type="SAM" id="MobiDB-lite"/>
    </source>
</evidence>